<comment type="caution">
    <text evidence="1">The sequence shown here is derived from an EMBL/GenBank/DDBJ whole genome shotgun (WGS) entry which is preliminary data.</text>
</comment>
<evidence type="ECO:0000313" key="1">
    <source>
        <dbReference type="EMBL" id="KAI5654873.1"/>
    </source>
</evidence>
<organism evidence="1 2">
    <name type="scientific">Catharanthus roseus</name>
    <name type="common">Madagascar periwinkle</name>
    <name type="synonym">Vinca rosea</name>
    <dbReference type="NCBI Taxonomy" id="4058"/>
    <lineage>
        <taxon>Eukaryota</taxon>
        <taxon>Viridiplantae</taxon>
        <taxon>Streptophyta</taxon>
        <taxon>Embryophyta</taxon>
        <taxon>Tracheophyta</taxon>
        <taxon>Spermatophyta</taxon>
        <taxon>Magnoliopsida</taxon>
        <taxon>eudicotyledons</taxon>
        <taxon>Gunneridae</taxon>
        <taxon>Pentapetalae</taxon>
        <taxon>asterids</taxon>
        <taxon>lamiids</taxon>
        <taxon>Gentianales</taxon>
        <taxon>Apocynaceae</taxon>
        <taxon>Rauvolfioideae</taxon>
        <taxon>Vinceae</taxon>
        <taxon>Catharanthinae</taxon>
        <taxon>Catharanthus</taxon>
    </lineage>
</organism>
<accession>A0ACC0A493</accession>
<evidence type="ECO:0000313" key="2">
    <source>
        <dbReference type="Proteomes" id="UP001060085"/>
    </source>
</evidence>
<gene>
    <name evidence="1" type="ORF">M9H77_32060</name>
</gene>
<name>A0ACC0A493_CATRO</name>
<reference evidence="2" key="1">
    <citation type="journal article" date="2023" name="Nat. Plants">
        <title>Single-cell RNA sequencing provides a high-resolution roadmap for understanding the multicellular compartmentation of specialized metabolism.</title>
        <authorList>
            <person name="Sun S."/>
            <person name="Shen X."/>
            <person name="Li Y."/>
            <person name="Li Y."/>
            <person name="Wang S."/>
            <person name="Li R."/>
            <person name="Zhang H."/>
            <person name="Shen G."/>
            <person name="Guo B."/>
            <person name="Wei J."/>
            <person name="Xu J."/>
            <person name="St-Pierre B."/>
            <person name="Chen S."/>
            <person name="Sun C."/>
        </authorList>
    </citation>
    <scope>NUCLEOTIDE SEQUENCE [LARGE SCALE GENOMIC DNA]</scope>
</reference>
<protein>
    <submittedName>
        <fullName evidence="1">Uncharacterized protein</fullName>
    </submittedName>
</protein>
<dbReference type="Proteomes" id="UP001060085">
    <property type="component" value="Linkage Group LG07"/>
</dbReference>
<proteinExistence type="predicted"/>
<keyword evidence="2" id="KW-1185">Reference proteome</keyword>
<sequence length="225" mass="25748">MKTNTYLIINWYMKSRTSDRRTYVTFVCECGGALRKNTKPRIDDEEEEVPIKKWGPYGIKKCGCLFKLKGEQMATSENWQLFVHDGRHNLKIAVYNHCHAQAARLTKEYAHKLYNVVAKFKKNRMQGRNTVGEVLYLSAQWGYIVFYGNGENNNVLSDIIVAHPTSIAMIKMWPYEPPVSAPHHVMSLSSHSMACGSFWCQTATSQQMLIITEHWGAGTYMTANV</sequence>
<dbReference type="EMBL" id="CM044707">
    <property type="protein sequence ID" value="KAI5654873.1"/>
    <property type="molecule type" value="Genomic_DNA"/>
</dbReference>